<dbReference type="RefSeq" id="WP_146573055.1">
    <property type="nucleotide sequence ID" value="NZ_SJPH01000003.1"/>
</dbReference>
<dbReference type="EMBL" id="SJPH01000003">
    <property type="protein sequence ID" value="TWT46493.1"/>
    <property type="molecule type" value="Genomic_DNA"/>
</dbReference>
<organism evidence="1 2">
    <name type="scientific">Botrimarina hoheduenensis</name>
    <dbReference type="NCBI Taxonomy" id="2528000"/>
    <lineage>
        <taxon>Bacteria</taxon>
        <taxon>Pseudomonadati</taxon>
        <taxon>Planctomycetota</taxon>
        <taxon>Planctomycetia</taxon>
        <taxon>Pirellulales</taxon>
        <taxon>Lacipirellulaceae</taxon>
        <taxon>Botrimarina</taxon>
    </lineage>
</organism>
<name>A0A5C5W8B0_9BACT</name>
<gene>
    <name evidence="1" type="ORF">Pla111_15890</name>
</gene>
<keyword evidence="2" id="KW-1185">Reference proteome</keyword>
<reference evidence="1 2" key="1">
    <citation type="submission" date="2019-02" db="EMBL/GenBank/DDBJ databases">
        <title>Deep-cultivation of Planctomycetes and their phenomic and genomic characterization uncovers novel biology.</title>
        <authorList>
            <person name="Wiegand S."/>
            <person name="Jogler M."/>
            <person name="Boedeker C."/>
            <person name="Pinto D."/>
            <person name="Vollmers J."/>
            <person name="Rivas-Marin E."/>
            <person name="Kohn T."/>
            <person name="Peeters S.H."/>
            <person name="Heuer A."/>
            <person name="Rast P."/>
            <person name="Oberbeckmann S."/>
            <person name="Bunk B."/>
            <person name="Jeske O."/>
            <person name="Meyerdierks A."/>
            <person name="Storesund J.E."/>
            <person name="Kallscheuer N."/>
            <person name="Luecker S."/>
            <person name="Lage O.M."/>
            <person name="Pohl T."/>
            <person name="Merkel B.J."/>
            <person name="Hornburger P."/>
            <person name="Mueller R.-W."/>
            <person name="Bruemmer F."/>
            <person name="Labrenz M."/>
            <person name="Spormann A.M."/>
            <person name="Op Den Camp H."/>
            <person name="Overmann J."/>
            <person name="Amann R."/>
            <person name="Jetten M.S.M."/>
            <person name="Mascher T."/>
            <person name="Medema M.H."/>
            <person name="Devos D.P."/>
            <person name="Kaster A.-K."/>
            <person name="Ovreas L."/>
            <person name="Rohde M."/>
            <person name="Galperin M.Y."/>
            <person name="Jogler C."/>
        </authorList>
    </citation>
    <scope>NUCLEOTIDE SEQUENCE [LARGE SCALE GENOMIC DNA]</scope>
    <source>
        <strain evidence="1 2">Pla111</strain>
    </source>
</reference>
<evidence type="ECO:0000313" key="2">
    <source>
        <dbReference type="Proteomes" id="UP000318995"/>
    </source>
</evidence>
<protein>
    <submittedName>
        <fullName evidence="1">Uncharacterized protein</fullName>
    </submittedName>
</protein>
<sequence>MAAGDTLLTGGAMAGFPLASGARLDLRNGQPVLDFTDAAEEAVDFQGVMPAHYAGGSLLLRMAWSATVATAGQVRWGIALERRAFVGSGSPHDLDSDAFGTEVLMTSTAPAVSGQLQLIELTLPGVATTGLVGGEGIRLRVRRLGSAVEDTMNGDAEFVALELREEA</sequence>
<comment type="caution">
    <text evidence="1">The sequence shown here is derived from an EMBL/GenBank/DDBJ whole genome shotgun (WGS) entry which is preliminary data.</text>
</comment>
<proteinExistence type="predicted"/>
<accession>A0A5C5W8B0</accession>
<dbReference type="AlphaFoldDB" id="A0A5C5W8B0"/>
<evidence type="ECO:0000313" key="1">
    <source>
        <dbReference type="EMBL" id="TWT46493.1"/>
    </source>
</evidence>
<dbReference type="Proteomes" id="UP000318995">
    <property type="component" value="Unassembled WGS sequence"/>
</dbReference>